<evidence type="ECO:0000256" key="10">
    <source>
        <dbReference type="PROSITE-ProRule" id="PRU00175"/>
    </source>
</evidence>
<accession>A0A915EVM4</accession>
<feature type="region of interest" description="Disordered" evidence="11">
    <location>
        <begin position="408"/>
        <end position="431"/>
    </location>
</feature>
<keyword evidence="8 12" id="KW-1133">Transmembrane helix</keyword>
<keyword evidence="9 12" id="KW-0472">Membrane</keyword>
<dbReference type="PANTHER" id="PTHR46065">
    <property type="entry name" value="E3 UBIQUITIN-PROTEIN LIGASE MARCH 2/3 FAMILY MEMBER"/>
    <property type="match status" value="1"/>
</dbReference>
<dbReference type="PROSITE" id="PS51292">
    <property type="entry name" value="ZF_RING_CH"/>
    <property type="match status" value="1"/>
</dbReference>
<keyword evidence="3 12" id="KW-0812">Transmembrane</keyword>
<evidence type="ECO:0000256" key="12">
    <source>
        <dbReference type="SAM" id="Phobius"/>
    </source>
</evidence>
<evidence type="ECO:0000256" key="4">
    <source>
        <dbReference type="ARBA" id="ARBA00022723"/>
    </source>
</evidence>
<dbReference type="GO" id="GO:0008270">
    <property type="term" value="F:zinc ion binding"/>
    <property type="evidence" value="ECO:0007669"/>
    <property type="project" value="UniProtKB-KW"/>
</dbReference>
<dbReference type="Pfam" id="PF12906">
    <property type="entry name" value="RINGv"/>
    <property type="match status" value="1"/>
</dbReference>
<feature type="domain" description="RING-type" evidence="13">
    <location>
        <begin position="88"/>
        <end position="134"/>
    </location>
</feature>
<dbReference type="AlphaFoldDB" id="A0A915EVM4"/>
<proteinExistence type="predicted"/>
<evidence type="ECO:0000259" key="14">
    <source>
        <dbReference type="PROSITE" id="PS51292"/>
    </source>
</evidence>
<dbReference type="PROSITE" id="PS50089">
    <property type="entry name" value="ZF_RING_2"/>
    <property type="match status" value="1"/>
</dbReference>
<organism evidence="15 16">
    <name type="scientific">Echinococcus canadensis</name>
    <dbReference type="NCBI Taxonomy" id="519352"/>
    <lineage>
        <taxon>Eukaryota</taxon>
        <taxon>Metazoa</taxon>
        <taxon>Spiralia</taxon>
        <taxon>Lophotrochozoa</taxon>
        <taxon>Platyhelminthes</taxon>
        <taxon>Cestoda</taxon>
        <taxon>Eucestoda</taxon>
        <taxon>Cyclophyllidea</taxon>
        <taxon>Taeniidae</taxon>
        <taxon>Echinococcus</taxon>
        <taxon>Echinococcus canadensis group</taxon>
    </lineage>
</organism>
<evidence type="ECO:0000256" key="5">
    <source>
        <dbReference type="ARBA" id="ARBA00022771"/>
    </source>
</evidence>
<evidence type="ECO:0000313" key="16">
    <source>
        <dbReference type="WBParaSite" id="maker-E.canG7_contigs_7402-snap-gene-0.57-mRNA-1"/>
    </source>
</evidence>
<evidence type="ECO:0000256" key="9">
    <source>
        <dbReference type="ARBA" id="ARBA00023136"/>
    </source>
</evidence>
<keyword evidence="4" id="KW-0479">Metal-binding</keyword>
<dbReference type="CDD" id="cd16495">
    <property type="entry name" value="RING_CH-C4HC3_MARCH"/>
    <property type="match status" value="1"/>
</dbReference>
<sequence>MVTPSAQSLEKDQKSSICIPEEALTRSVEATGLNPNQSISSADDTSKISIFELSIPQTSTPTPALIPAEVVPTNCAKLVRPSIAAPRCRICYEEGLDPSPLISPCRCKGTVGLLHKTCLEHWLQVSQTISCEICGYSYNLRPKSPLPTEPNTSKTSSSFAIGRVNFLREWFHSRLVQRDVITDCIFLVLLASITCIGVYFCVTTSLHFLHIDNSMLWQVPVLIGLAVVLLLIFILWIILAVRHHMRAYLSHRRHQENRIRELFHRRALERQWRFSVYPRPRGSSFALPSFSTPNTTAYLEEREEHGGSDHRSTNAVIPPLHLYAVAERGEVEEEEGKRTQPIVLYREPRHSAVPTQHQLLLIISGTIKPRSRNHEKYDSIQATSIVSPLLTRLVQSYHISANKTLHFRDARPKEGSRDTEPPHIRDVDSER</sequence>
<dbReference type="PANTHER" id="PTHR46065:SF3">
    <property type="entry name" value="FI20425P1"/>
    <property type="match status" value="1"/>
</dbReference>
<evidence type="ECO:0000256" key="8">
    <source>
        <dbReference type="ARBA" id="ARBA00022989"/>
    </source>
</evidence>
<evidence type="ECO:0000256" key="2">
    <source>
        <dbReference type="ARBA" id="ARBA00022679"/>
    </source>
</evidence>
<evidence type="ECO:0000256" key="3">
    <source>
        <dbReference type="ARBA" id="ARBA00022692"/>
    </source>
</evidence>
<keyword evidence="2" id="KW-0808">Transferase</keyword>
<evidence type="ECO:0000313" key="15">
    <source>
        <dbReference type="Proteomes" id="UP000887562"/>
    </source>
</evidence>
<dbReference type="SUPFAM" id="SSF57850">
    <property type="entry name" value="RING/U-box"/>
    <property type="match status" value="1"/>
</dbReference>
<protein>
    <submittedName>
        <fullName evidence="16">RING-CH-type domain-containing protein</fullName>
    </submittedName>
</protein>
<evidence type="ECO:0000256" key="11">
    <source>
        <dbReference type="SAM" id="MobiDB-lite"/>
    </source>
</evidence>
<dbReference type="Proteomes" id="UP000887562">
    <property type="component" value="Unplaced"/>
</dbReference>
<keyword evidence="7" id="KW-0862">Zinc</keyword>
<dbReference type="InterPro" id="IPR013083">
    <property type="entry name" value="Znf_RING/FYVE/PHD"/>
</dbReference>
<evidence type="ECO:0000256" key="6">
    <source>
        <dbReference type="ARBA" id="ARBA00022786"/>
    </source>
</evidence>
<dbReference type="GO" id="GO:0016020">
    <property type="term" value="C:membrane"/>
    <property type="evidence" value="ECO:0007669"/>
    <property type="project" value="UniProtKB-SubCell"/>
</dbReference>
<feature type="domain" description="RING-CH-type" evidence="14">
    <location>
        <begin position="80"/>
        <end position="141"/>
    </location>
</feature>
<dbReference type="Gene3D" id="3.30.40.10">
    <property type="entry name" value="Zinc/RING finger domain, C3HC4 (zinc finger)"/>
    <property type="match status" value="1"/>
</dbReference>
<keyword evidence="15" id="KW-1185">Reference proteome</keyword>
<keyword evidence="5 10" id="KW-0863">Zinc-finger</keyword>
<feature type="transmembrane region" description="Helical" evidence="12">
    <location>
        <begin position="184"/>
        <end position="209"/>
    </location>
</feature>
<feature type="transmembrane region" description="Helical" evidence="12">
    <location>
        <begin position="215"/>
        <end position="241"/>
    </location>
</feature>
<name>A0A915EVM4_9CEST</name>
<evidence type="ECO:0000256" key="7">
    <source>
        <dbReference type="ARBA" id="ARBA00022833"/>
    </source>
</evidence>
<dbReference type="InterPro" id="IPR011016">
    <property type="entry name" value="Znf_RING-CH"/>
</dbReference>
<dbReference type="GO" id="GO:0016567">
    <property type="term" value="P:protein ubiquitination"/>
    <property type="evidence" value="ECO:0007669"/>
    <property type="project" value="TreeGrafter"/>
</dbReference>
<reference evidence="16" key="1">
    <citation type="submission" date="2022-11" db="UniProtKB">
        <authorList>
            <consortium name="WormBaseParasite"/>
        </authorList>
    </citation>
    <scope>IDENTIFICATION</scope>
</reference>
<evidence type="ECO:0000256" key="1">
    <source>
        <dbReference type="ARBA" id="ARBA00004141"/>
    </source>
</evidence>
<dbReference type="WBParaSite" id="maker-E.canG7_contigs_7402-snap-gene-0.57-mRNA-1">
    <property type="protein sequence ID" value="maker-E.canG7_contigs_7402-snap-gene-0.57-mRNA-1"/>
    <property type="gene ID" value="EcG7_02250"/>
</dbReference>
<comment type="subcellular location">
    <subcellularLocation>
        <location evidence="1">Membrane</location>
        <topology evidence="1">Multi-pass membrane protein</topology>
    </subcellularLocation>
</comment>
<dbReference type="GO" id="GO:0004842">
    <property type="term" value="F:ubiquitin-protein transferase activity"/>
    <property type="evidence" value="ECO:0007669"/>
    <property type="project" value="TreeGrafter"/>
</dbReference>
<dbReference type="SMART" id="SM00744">
    <property type="entry name" value="RINGv"/>
    <property type="match status" value="1"/>
</dbReference>
<keyword evidence="6" id="KW-0833">Ubl conjugation pathway</keyword>
<dbReference type="InterPro" id="IPR001841">
    <property type="entry name" value="Znf_RING"/>
</dbReference>
<evidence type="ECO:0000259" key="13">
    <source>
        <dbReference type="PROSITE" id="PS50089"/>
    </source>
</evidence>